<feature type="signal peptide" evidence="1">
    <location>
        <begin position="1"/>
        <end position="20"/>
    </location>
</feature>
<proteinExistence type="predicted"/>
<sequence>MKRKIIFAALFIFISLKMTAQQKIQPIYYVDYSFANRHLLRGGIEFMLINESDSQNKLFLGTGYGIVNYDGKIHGIPDLHLSYNVGTILFVKAGSSFSYAYSLVGISLLNTCDIGIGYSTSYNNSDVKIQGFTAGITFRLTRKDDVYGKLRIGF</sequence>
<keyword evidence="1" id="KW-0732">Signal</keyword>
<evidence type="ECO:0000313" key="3">
    <source>
        <dbReference type="Proteomes" id="UP000182034"/>
    </source>
</evidence>
<dbReference type="AlphaFoldDB" id="A0A1K2II14"/>
<keyword evidence="3" id="KW-1185">Reference proteome</keyword>
<evidence type="ECO:0000256" key="1">
    <source>
        <dbReference type="SAM" id="SignalP"/>
    </source>
</evidence>
<evidence type="ECO:0000313" key="2">
    <source>
        <dbReference type="EMBL" id="SFZ92039.1"/>
    </source>
</evidence>
<dbReference type="Proteomes" id="UP000182034">
    <property type="component" value="Unassembled WGS sequence"/>
</dbReference>
<reference evidence="3" key="1">
    <citation type="submission" date="2016-10" db="EMBL/GenBank/DDBJ databases">
        <authorList>
            <person name="Varghese N."/>
            <person name="Submissions S."/>
        </authorList>
    </citation>
    <scope>NUCLEOTIDE SEQUENCE [LARGE SCALE GENOMIC DNA]</scope>
    <source>
        <strain evidence="3">SUR2</strain>
    </source>
</reference>
<accession>A0A1K2II14</accession>
<gene>
    <name evidence="2" type="ORF">SAMN05216324_10387</name>
</gene>
<organism evidence="2 3">
    <name type="scientific">Chryseobacterium limigenitum</name>
    <dbReference type="NCBI Taxonomy" id="1612149"/>
    <lineage>
        <taxon>Bacteria</taxon>
        <taxon>Pseudomonadati</taxon>
        <taxon>Bacteroidota</taxon>
        <taxon>Flavobacteriia</taxon>
        <taxon>Flavobacteriales</taxon>
        <taxon>Weeksellaceae</taxon>
        <taxon>Chryseobacterium group</taxon>
        <taxon>Chryseobacterium</taxon>
    </lineage>
</organism>
<dbReference type="EMBL" id="FPKW01000003">
    <property type="protein sequence ID" value="SFZ92039.1"/>
    <property type="molecule type" value="Genomic_DNA"/>
</dbReference>
<dbReference type="RefSeq" id="WP_170857271.1">
    <property type="nucleotide sequence ID" value="NZ_FPKW01000003.1"/>
</dbReference>
<evidence type="ECO:0008006" key="4">
    <source>
        <dbReference type="Google" id="ProtNLM"/>
    </source>
</evidence>
<feature type="chain" id="PRO_5013289848" description="Conjugative transposon protein TraO" evidence="1">
    <location>
        <begin position="21"/>
        <end position="154"/>
    </location>
</feature>
<protein>
    <recommendedName>
        <fullName evidence="4">Conjugative transposon protein TraO</fullName>
    </recommendedName>
</protein>
<name>A0A1K2II14_9FLAO</name>
<dbReference type="STRING" id="1612149.SAMN05216324_10387"/>